<accession>A0AAX4HMN1</accession>
<name>A0AAX4HMN1_9BACT</name>
<dbReference type="EMBL" id="CP139487">
    <property type="protein sequence ID" value="WPU64455.1"/>
    <property type="molecule type" value="Genomic_DNA"/>
</dbReference>
<reference evidence="1 2" key="1">
    <citation type="submission" date="2023-11" db="EMBL/GenBank/DDBJ databases">
        <title>Peredibacter starrii A3.12.</title>
        <authorList>
            <person name="Mitchell R.J."/>
        </authorList>
    </citation>
    <scope>NUCLEOTIDE SEQUENCE [LARGE SCALE GENOMIC DNA]</scope>
    <source>
        <strain evidence="1 2">A3.12</strain>
    </source>
</reference>
<protein>
    <submittedName>
        <fullName evidence="1">Uncharacterized protein</fullName>
    </submittedName>
</protein>
<gene>
    <name evidence="1" type="ORF">SOO65_17310</name>
</gene>
<evidence type="ECO:0000313" key="2">
    <source>
        <dbReference type="Proteomes" id="UP001324634"/>
    </source>
</evidence>
<proteinExistence type="predicted"/>
<keyword evidence="2" id="KW-1185">Reference proteome</keyword>
<dbReference type="RefSeq" id="WP_321393295.1">
    <property type="nucleotide sequence ID" value="NZ_CP139487.1"/>
</dbReference>
<evidence type="ECO:0000313" key="1">
    <source>
        <dbReference type="EMBL" id="WPU64455.1"/>
    </source>
</evidence>
<sequence>MSKTTNTDEKAGAAPEVMTIKNFRSNGDIENFYRYIHDNGLRREAFMLMEYAISKVAKVRKGKRSKTLQ</sequence>
<dbReference type="KEGG" id="psti:SOO65_17310"/>
<dbReference type="AlphaFoldDB" id="A0AAX4HMN1"/>
<dbReference type="Proteomes" id="UP001324634">
    <property type="component" value="Chromosome"/>
</dbReference>
<organism evidence="1 2">
    <name type="scientific">Peredibacter starrii</name>
    <dbReference type="NCBI Taxonomy" id="28202"/>
    <lineage>
        <taxon>Bacteria</taxon>
        <taxon>Pseudomonadati</taxon>
        <taxon>Bdellovibrionota</taxon>
        <taxon>Bacteriovoracia</taxon>
        <taxon>Bacteriovoracales</taxon>
        <taxon>Bacteriovoracaceae</taxon>
        <taxon>Peredibacter</taxon>
    </lineage>
</organism>